<name>A0A5E7DM95_PSEFL</name>
<dbReference type="PANTHER" id="PTHR31299">
    <property type="entry name" value="ESTERASE, PUTATIVE (AFU_ORTHOLOGUE AFUA_1G05850)-RELATED"/>
    <property type="match status" value="1"/>
</dbReference>
<dbReference type="PIRSF" id="PIRSF036794">
    <property type="entry name" value="UCP_erythr_ester"/>
    <property type="match status" value="1"/>
</dbReference>
<gene>
    <name evidence="1" type="ORF">PS833_03577</name>
</gene>
<dbReference type="Gene3D" id="3.30.1870.10">
    <property type="entry name" value="EreA-like, domain 2"/>
    <property type="match status" value="1"/>
</dbReference>
<dbReference type="InterPro" id="IPR014622">
    <property type="entry name" value="UCP036794_erythomycin"/>
</dbReference>
<proteinExistence type="predicted"/>
<dbReference type="Proteomes" id="UP000409037">
    <property type="component" value="Unassembled WGS sequence"/>
</dbReference>
<dbReference type="Gene3D" id="1.20.1440.30">
    <property type="entry name" value="Biosynthetic Protein domain"/>
    <property type="match status" value="1"/>
</dbReference>
<dbReference type="OrthoDB" id="9810066at2"/>
<dbReference type="Pfam" id="PF05139">
    <property type="entry name" value="Erythro_esteras"/>
    <property type="match status" value="1"/>
</dbReference>
<accession>A0A5E7DM95</accession>
<reference evidence="1 2" key="1">
    <citation type="submission" date="2019-09" db="EMBL/GenBank/DDBJ databases">
        <authorList>
            <person name="Chandra G."/>
            <person name="Truman W A."/>
        </authorList>
    </citation>
    <scope>NUCLEOTIDE SEQUENCE [LARGE SCALE GENOMIC DNA]</scope>
    <source>
        <strain evidence="1">PS833</strain>
    </source>
</reference>
<dbReference type="PANTHER" id="PTHR31299:SF0">
    <property type="entry name" value="ESTERASE, PUTATIVE (AFU_ORTHOLOGUE AFUA_1G05850)-RELATED"/>
    <property type="match status" value="1"/>
</dbReference>
<sequence length="433" mass="49640">MDKLSTVLKEHAEPLPDADSEDFAGLFDRFGQARVVLIGEASHGSHEFYHARAAITRHLVTHHGFTIVAVEADWPDADQIDRCVRGRDKGDWHEVAFTRFPTWMWRNTEVQRFTRWLSKHNQALPPDRRVEFRGLDVYSLRSSIREVLGFLEDTAPSMAREARHRYACLTPWHNDPALYGHYVERVGMATCENEVLEQLQQLLNQRLALIGQDGEALFNATQNARVIHAAEQYYRAMYRGSTTSWNLRDRHMFNTLQVVRSRLGRNAKAIVWAHNSHVGDARATQMGDRGQLTLGQLCREAWGEDTVLMGMGTDQGTVAAASDWDGPLQIKQVRPALPHSWEHAFARAGHPRALYDWRYHHRLTLRPAMATPLLERAIGVIYRPETERQSHYFEASLSDQFDAYLWFAHTRAITPLATEHSSSHEQDTFPFGI</sequence>
<dbReference type="InterPro" id="IPR052036">
    <property type="entry name" value="Hydrolase/PRTase-associated"/>
</dbReference>
<organism evidence="1 2">
    <name type="scientific">Pseudomonas fluorescens</name>
    <dbReference type="NCBI Taxonomy" id="294"/>
    <lineage>
        <taxon>Bacteria</taxon>
        <taxon>Pseudomonadati</taxon>
        <taxon>Pseudomonadota</taxon>
        <taxon>Gammaproteobacteria</taxon>
        <taxon>Pseudomonadales</taxon>
        <taxon>Pseudomonadaceae</taxon>
        <taxon>Pseudomonas</taxon>
    </lineage>
</organism>
<dbReference type="InterPro" id="IPR007815">
    <property type="entry name" value="Emycin_Estase"/>
</dbReference>
<evidence type="ECO:0000313" key="1">
    <source>
        <dbReference type="EMBL" id="VVO12955.1"/>
    </source>
</evidence>
<dbReference type="Gene3D" id="3.40.1660.10">
    <property type="entry name" value="EreA-like (biosynthetic domain)"/>
    <property type="match status" value="1"/>
</dbReference>
<dbReference type="SUPFAM" id="SSF159501">
    <property type="entry name" value="EreA/ChaN-like"/>
    <property type="match status" value="1"/>
</dbReference>
<dbReference type="CDD" id="cd14728">
    <property type="entry name" value="Ere-like"/>
    <property type="match status" value="1"/>
</dbReference>
<evidence type="ECO:0000313" key="2">
    <source>
        <dbReference type="Proteomes" id="UP000409037"/>
    </source>
</evidence>
<dbReference type="AlphaFoldDB" id="A0A5E7DM95"/>
<protein>
    <submittedName>
        <fullName evidence="1">Uncharacterized protein</fullName>
    </submittedName>
</protein>
<dbReference type="EMBL" id="CABVHU010000009">
    <property type="protein sequence ID" value="VVO12955.1"/>
    <property type="molecule type" value="Genomic_DNA"/>
</dbReference>
<dbReference type="GO" id="GO:0046677">
    <property type="term" value="P:response to antibiotic"/>
    <property type="evidence" value="ECO:0007669"/>
    <property type="project" value="InterPro"/>
</dbReference>
<dbReference type="RefSeq" id="WP_150799022.1">
    <property type="nucleotide sequence ID" value="NZ_CABVHU010000009.1"/>
</dbReference>